<dbReference type="EMBL" id="JAARPY010000001">
    <property type="protein sequence ID" value="MBC1397327.1"/>
    <property type="molecule type" value="Genomic_DNA"/>
</dbReference>
<reference evidence="2 3" key="1">
    <citation type="submission" date="2020-03" db="EMBL/GenBank/DDBJ databases">
        <title>Soil Listeria distribution.</title>
        <authorList>
            <person name="Liao J."/>
            <person name="Wiedmann M."/>
        </authorList>
    </citation>
    <scope>NUCLEOTIDE SEQUENCE [LARGE SCALE GENOMIC DNA]</scope>
    <source>
        <strain evidence="2 3">FSL L7-1645</strain>
    </source>
</reference>
<dbReference type="AlphaFoldDB" id="A0A841YAV2"/>
<keyword evidence="2" id="KW-0503">Monooxygenase</keyword>
<dbReference type="Proteomes" id="UP000571128">
    <property type="component" value="Unassembled WGS sequence"/>
</dbReference>
<protein>
    <submittedName>
        <fullName evidence="2">Antibiotic biosynthesis monooxygenase</fullName>
    </submittedName>
</protein>
<proteinExistence type="predicted"/>
<feature type="domain" description="ABM" evidence="1">
    <location>
        <begin position="5"/>
        <end position="94"/>
    </location>
</feature>
<keyword evidence="2" id="KW-0560">Oxidoreductase</keyword>
<sequence length="102" mass="11275">MKMGFGLFTTFKTHPGEQKALAEILLESAAALEKEASCMAYIVGISEQDENTVYVSEIWTDEGHHRAALDNPNTKAIIERAMPLIEKVERNKELEVLGGKGL</sequence>
<dbReference type="InterPro" id="IPR007138">
    <property type="entry name" value="ABM_dom"/>
</dbReference>
<dbReference type="InterPro" id="IPR011008">
    <property type="entry name" value="Dimeric_a/b-barrel"/>
</dbReference>
<accession>A0A841YAV2</accession>
<comment type="caution">
    <text evidence="2">The sequence shown here is derived from an EMBL/GenBank/DDBJ whole genome shotgun (WGS) entry which is preliminary data.</text>
</comment>
<evidence type="ECO:0000259" key="1">
    <source>
        <dbReference type="PROSITE" id="PS51725"/>
    </source>
</evidence>
<dbReference type="Gene3D" id="3.30.70.100">
    <property type="match status" value="1"/>
</dbReference>
<evidence type="ECO:0000313" key="3">
    <source>
        <dbReference type="Proteomes" id="UP000571128"/>
    </source>
</evidence>
<dbReference type="PROSITE" id="PS51725">
    <property type="entry name" value="ABM"/>
    <property type="match status" value="1"/>
</dbReference>
<dbReference type="GO" id="GO:0004497">
    <property type="term" value="F:monooxygenase activity"/>
    <property type="evidence" value="ECO:0007669"/>
    <property type="project" value="UniProtKB-KW"/>
</dbReference>
<organism evidence="2 3">
    <name type="scientific">Listeria fleischmannii</name>
    <dbReference type="NCBI Taxonomy" id="1069827"/>
    <lineage>
        <taxon>Bacteria</taxon>
        <taxon>Bacillati</taxon>
        <taxon>Bacillota</taxon>
        <taxon>Bacilli</taxon>
        <taxon>Bacillales</taxon>
        <taxon>Listeriaceae</taxon>
        <taxon>Listeria</taxon>
    </lineage>
</organism>
<name>A0A841YAV2_9LIST</name>
<dbReference type="RefSeq" id="WP_007544697.1">
    <property type="nucleotide sequence ID" value="NZ_JAARPY010000001.1"/>
</dbReference>
<dbReference type="SUPFAM" id="SSF54909">
    <property type="entry name" value="Dimeric alpha+beta barrel"/>
    <property type="match status" value="1"/>
</dbReference>
<evidence type="ECO:0000313" key="2">
    <source>
        <dbReference type="EMBL" id="MBC1397327.1"/>
    </source>
</evidence>
<dbReference type="Pfam" id="PF03992">
    <property type="entry name" value="ABM"/>
    <property type="match status" value="1"/>
</dbReference>
<gene>
    <name evidence="2" type="ORF">HB844_00345</name>
</gene>